<dbReference type="KEGG" id="run:DR864_00470"/>
<dbReference type="InterPro" id="IPR030392">
    <property type="entry name" value="S74_ICA"/>
</dbReference>
<accession>A0A344TCD6</accession>
<proteinExistence type="predicted"/>
<dbReference type="InterPro" id="IPR036388">
    <property type="entry name" value="WH-like_DNA-bd_sf"/>
</dbReference>
<evidence type="ECO:0000256" key="1">
    <source>
        <dbReference type="SAM" id="Coils"/>
    </source>
</evidence>
<protein>
    <recommendedName>
        <fullName evidence="2">Peptidase S74 domain-containing protein</fullName>
    </recommendedName>
</protein>
<keyword evidence="5" id="KW-1185">Reference proteome</keyword>
<dbReference type="Pfam" id="PF13884">
    <property type="entry name" value="Peptidase_S74"/>
    <property type="match status" value="1"/>
</dbReference>
<dbReference type="EMBL" id="CP030850">
    <property type="protein sequence ID" value="AXE16252.1"/>
    <property type="molecule type" value="Genomic_DNA"/>
</dbReference>
<gene>
    <name evidence="3" type="ORF">DR864_00195</name>
    <name evidence="4" type="ORF">DR864_00470</name>
</gene>
<dbReference type="Gene3D" id="1.10.10.10">
    <property type="entry name" value="Winged helix-like DNA-binding domain superfamily/Winged helix DNA-binding domain"/>
    <property type="match status" value="1"/>
</dbReference>
<organism evidence="4 5">
    <name type="scientific">Runella rosea</name>
    <dbReference type="NCBI Taxonomy" id="2259595"/>
    <lineage>
        <taxon>Bacteria</taxon>
        <taxon>Pseudomonadati</taxon>
        <taxon>Bacteroidota</taxon>
        <taxon>Cytophagia</taxon>
        <taxon>Cytophagales</taxon>
        <taxon>Spirosomataceae</taxon>
        <taxon>Runella</taxon>
    </lineage>
</organism>
<dbReference type="KEGG" id="run:DR864_00195"/>
<dbReference type="AlphaFoldDB" id="A0A344TCD6"/>
<dbReference type="EMBL" id="CP030850">
    <property type="protein sequence ID" value="AXE16307.1"/>
    <property type="molecule type" value="Genomic_DNA"/>
</dbReference>
<dbReference type="OrthoDB" id="9807669at2"/>
<feature type="domain" description="Peptidase S74" evidence="2">
    <location>
        <begin position="288"/>
        <end position="385"/>
    </location>
</feature>
<evidence type="ECO:0000313" key="4">
    <source>
        <dbReference type="EMBL" id="AXE16307.1"/>
    </source>
</evidence>
<dbReference type="PROSITE" id="PS51688">
    <property type="entry name" value="ICA"/>
    <property type="match status" value="1"/>
</dbReference>
<reference evidence="4 5" key="1">
    <citation type="submission" date="2018-07" db="EMBL/GenBank/DDBJ databases">
        <title>Genome sequencing of Runella.</title>
        <authorList>
            <person name="Baek M.-G."/>
            <person name="Yi H."/>
        </authorList>
    </citation>
    <scope>NUCLEOTIDE SEQUENCE [LARGE SCALE GENOMIC DNA]</scope>
    <source>
        <strain evidence="4 5">HYN0085</strain>
    </source>
</reference>
<name>A0A344TCD6_9BACT</name>
<keyword evidence="1" id="KW-0175">Coiled coil</keyword>
<evidence type="ECO:0000313" key="5">
    <source>
        <dbReference type="Proteomes" id="UP000251993"/>
    </source>
</evidence>
<feature type="coiled-coil region" evidence="1">
    <location>
        <begin position="371"/>
        <end position="401"/>
    </location>
</feature>
<evidence type="ECO:0000259" key="2">
    <source>
        <dbReference type="PROSITE" id="PS51688"/>
    </source>
</evidence>
<evidence type="ECO:0000313" key="3">
    <source>
        <dbReference type="EMBL" id="AXE16252.1"/>
    </source>
</evidence>
<sequence length="405" mass="42769">MKCIFIILAFVSIRTCGQINSLNTVNGAITITPQGFKGSTNSASLNTTYVSLGNNALKSNTTGAGNVAIGADVLRENLDGTGNTAIGWESLRYNKNGYFNTAIGYEALWLNTDGSDNTASGAGSLKYNKTGRGSTATGVEALYYNTTGSYNAAHGNGALRSNLTGNYNSATGFWALFSNSSGHNNSAHGNAALVNNISGSNNTATGVSSLTINSTGSYNTASGYFSGQGNVSGSYNTFLGYNTVISLGDLTNATAIGANAQVNASNKVRIGDVNVTVIEGAVPWSTPSDRSLKQNIKYTSRLGLNFITKLKPASYYYTADKSKLRHDGFIAQDVEKVMRDLGVEFSGLQRSPDGTYSLAYSDFVMPLVNAVKEQQKQIEDLKKEVAALKELKKQVEALVKAGALK</sequence>
<dbReference type="Proteomes" id="UP000251993">
    <property type="component" value="Chromosome"/>
</dbReference>
<dbReference type="RefSeq" id="WP_114065073.1">
    <property type="nucleotide sequence ID" value="NZ_CP030850.1"/>
</dbReference>